<protein>
    <submittedName>
        <fullName evidence="1">Uncharacterized protein</fullName>
    </submittedName>
</protein>
<proteinExistence type="predicted"/>
<dbReference type="AlphaFoldDB" id="A0A699QKU1"/>
<dbReference type="EMBL" id="BKCJ011002889">
    <property type="protein sequence ID" value="GFC64576.1"/>
    <property type="molecule type" value="Genomic_DNA"/>
</dbReference>
<name>A0A699QKU1_TANCI</name>
<accession>A0A699QKU1</accession>
<comment type="caution">
    <text evidence="1">The sequence shown here is derived from an EMBL/GenBank/DDBJ whole genome shotgun (WGS) entry which is preliminary data.</text>
</comment>
<organism evidence="1">
    <name type="scientific">Tanacetum cinerariifolium</name>
    <name type="common">Dalmatian daisy</name>
    <name type="synonym">Chrysanthemum cinerariifolium</name>
    <dbReference type="NCBI Taxonomy" id="118510"/>
    <lineage>
        <taxon>Eukaryota</taxon>
        <taxon>Viridiplantae</taxon>
        <taxon>Streptophyta</taxon>
        <taxon>Embryophyta</taxon>
        <taxon>Tracheophyta</taxon>
        <taxon>Spermatophyta</taxon>
        <taxon>Magnoliopsida</taxon>
        <taxon>eudicotyledons</taxon>
        <taxon>Gunneridae</taxon>
        <taxon>Pentapetalae</taxon>
        <taxon>asterids</taxon>
        <taxon>campanulids</taxon>
        <taxon>Asterales</taxon>
        <taxon>Asteraceae</taxon>
        <taxon>Asteroideae</taxon>
        <taxon>Anthemideae</taxon>
        <taxon>Anthemidinae</taxon>
        <taxon>Tanacetum</taxon>
    </lineage>
</organism>
<gene>
    <name evidence="1" type="ORF">Tci_836546</name>
</gene>
<evidence type="ECO:0000313" key="1">
    <source>
        <dbReference type="EMBL" id="GFC64576.1"/>
    </source>
</evidence>
<sequence>GRPRAVDGRRSRIFQHREGSNILGVEVVDVVHRQAVHHVERAVAVDGRYAPNENLRRSAGLRARAHYRYAGGLALQRRAHVAHRQLRQFRALHGSYGVGNGALFLRAEANYHGLVEGLGTHGQAHRHGVAAGGHLLLHVADRRNNERGADRALRYPQRKLTVGVGGRANGCTFQHHRYAGQARAFFIEYGAAHGRVGGRVSARRAQGSRSAGMVIVGAAATARGSKAPHKRIDFACMSKKVCGRPKPAWVGK</sequence>
<feature type="non-terminal residue" evidence="1">
    <location>
        <position position="1"/>
    </location>
</feature>
<reference evidence="1" key="1">
    <citation type="journal article" date="2019" name="Sci. Rep.">
        <title>Draft genome of Tanacetum cinerariifolium, the natural source of mosquito coil.</title>
        <authorList>
            <person name="Yamashiro T."/>
            <person name="Shiraishi A."/>
            <person name="Satake H."/>
            <person name="Nakayama K."/>
        </authorList>
    </citation>
    <scope>NUCLEOTIDE SEQUENCE</scope>
</reference>